<dbReference type="InParanoid" id="A0A7L4YI61"/>
<evidence type="ECO:0000256" key="1">
    <source>
        <dbReference type="ARBA" id="ARBA00004651"/>
    </source>
</evidence>
<gene>
    <name evidence="9" type="ORF">EK0264_01855</name>
</gene>
<feature type="transmembrane region" description="Helical" evidence="7">
    <location>
        <begin position="342"/>
        <end position="361"/>
    </location>
</feature>
<keyword evidence="10" id="KW-1185">Reference proteome</keyword>
<dbReference type="SUPFAM" id="SSF103473">
    <property type="entry name" value="MFS general substrate transporter"/>
    <property type="match status" value="1"/>
</dbReference>
<evidence type="ECO:0000259" key="8">
    <source>
        <dbReference type="PROSITE" id="PS50850"/>
    </source>
</evidence>
<feature type="transmembrane region" description="Helical" evidence="7">
    <location>
        <begin position="308"/>
        <end position="330"/>
    </location>
</feature>
<dbReference type="KEGG" id="eke:EK0264_01855"/>
<dbReference type="OrthoDB" id="9793283at2"/>
<keyword evidence="6 7" id="KW-0472">Membrane</keyword>
<dbReference type="PANTHER" id="PTHR23506">
    <property type="entry name" value="GH10249P"/>
    <property type="match status" value="1"/>
</dbReference>
<keyword evidence="3" id="KW-0813">Transport</keyword>
<dbReference type="Pfam" id="PF07690">
    <property type="entry name" value="MFS_1"/>
    <property type="match status" value="1"/>
</dbReference>
<dbReference type="Proteomes" id="UP000463857">
    <property type="component" value="Chromosome"/>
</dbReference>
<dbReference type="Gene3D" id="1.20.1720.10">
    <property type="entry name" value="Multidrug resistance protein D"/>
    <property type="match status" value="1"/>
</dbReference>
<organism evidence="9 10">
    <name type="scientific">Epidermidibacterium keratini</name>
    <dbReference type="NCBI Taxonomy" id="1891644"/>
    <lineage>
        <taxon>Bacteria</taxon>
        <taxon>Bacillati</taxon>
        <taxon>Actinomycetota</taxon>
        <taxon>Actinomycetes</taxon>
        <taxon>Sporichthyales</taxon>
        <taxon>Sporichthyaceae</taxon>
        <taxon>Epidermidibacterium</taxon>
    </lineage>
</organism>
<feature type="transmembrane region" description="Helical" evidence="7">
    <location>
        <begin position="14"/>
        <end position="35"/>
    </location>
</feature>
<comment type="similarity">
    <text evidence="2">Belongs to the major facilitator superfamily. TCR/Tet family.</text>
</comment>
<feature type="transmembrane region" description="Helical" evidence="7">
    <location>
        <begin position="79"/>
        <end position="97"/>
    </location>
</feature>
<comment type="subcellular location">
    <subcellularLocation>
        <location evidence="1">Cell membrane</location>
        <topology evidence="1">Multi-pass membrane protein</topology>
    </subcellularLocation>
</comment>
<dbReference type="PROSITE" id="PS00216">
    <property type="entry name" value="SUGAR_TRANSPORT_1"/>
    <property type="match status" value="1"/>
</dbReference>
<feature type="transmembrane region" description="Helical" evidence="7">
    <location>
        <begin position="285"/>
        <end position="302"/>
    </location>
</feature>
<dbReference type="GO" id="GO:0022857">
    <property type="term" value="F:transmembrane transporter activity"/>
    <property type="evidence" value="ECO:0007669"/>
    <property type="project" value="InterPro"/>
</dbReference>
<evidence type="ECO:0000256" key="3">
    <source>
        <dbReference type="ARBA" id="ARBA00022448"/>
    </source>
</evidence>
<dbReference type="InterPro" id="IPR001958">
    <property type="entry name" value="Tet-R_TetA/multi-R_MdtG-like"/>
</dbReference>
<protein>
    <submittedName>
        <fullName evidence="9">MFS transporter</fullName>
    </submittedName>
</protein>
<feature type="transmembrane region" description="Helical" evidence="7">
    <location>
        <begin position="47"/>
        <end position="67"/>
    </location>
</feature>
<reference evidence="9 10" key="1">
    <citation type="journal article" date="2018" name="Int. J. Syst. Evol. Microbiol.">
        <title>Epidermidibacterium keratini gen. nov., sp. nov., a member of the family Sporichthyaceae, isolated from keratin epidermis.</title>
        <authorList>
            <person name="Lee D.G."/>
            <person name="Trujillo M.E."/>
            <person name="Kang S."/>
            <person name="Nam J.J."/>
            <person name="Kim Y.J."/>
        </authorList>
    </citation>
    <scope>NUCLEOTIDE SEQUENCE [LARGE SCALE GENOMIC DNA]</scope>
    <source>
        <strain evidence="9 10">EPI-7</strain>
    </source>
</reference>
<evidence type="ECO:0000256" key="6">
    <source>
        <dbReference type="ARBA" id="ARBA00023136"/>
    </source>
</evidence>
<keyword evidence="5 7" id="KW-1133">Transmembrane helix</keyword>
<feature type="transmembrane region" description="Helical" evidence="7">
    <location>
        <begin position="249"/>
        <end position="273"/>
    </location>
</feature>
<dbReference type="GO" id="GO:0005886">
    <property type="term" value="C:plasma membrane"/>
    <property type="evidence" value="ECO:0007669"/>
    <property type="project" value="UniProtKB-SubCell"/>
</dbReference>
<feature type="transmembrane region" description="Helical" evidence="7">
    <location>
        <begin position="367"/>
        <end position="390"/>
    </location>
</feature>
<dbReference type="RefSeq" id="WP_159542352.1">
    <property type="nucleotide sequence ID" value="NZ_CP047156.1"/>
</dbReference>
<dbReference type="Gene3D" id="1.20.1250.20">
    <property type="entry name" value="MFS general substrate transporter like domains"/>
    <property type="match status" value="1"/>
</dbReference>
<dbReference type="InterPro" id="IPR020846">
    <property type="entry name" value="MFS_dom"/>
</dbReference>
<accession>A0A7L4YI61</accession>
<evidence type="ECO:0000313" key="10">
    <source>
        <dbReference type="Proteomes" id="UP000463857"/>
    </source>
</evidence>
<sequence length="399" mass="40735">MASSVSDTRLPREVWILASVSFFVALGYGIVAPAVPGFAREFGVGRTLAALVISMFAVARITTLFGGAKLVDRFGGQRVLTAGLLIVAVSSALAGLSQTYWQLLVLRGAGGLGSAMFSISSASVLASAVPSQVRGRAMSVYSGGFLIGGIAGPVLGGPLTELSLRAPFFFYAGTLAIAAVISHFVLPGLRTDEAETPETTNRAEALQEGARVALRDRLFRAATVANFCNSWTMAVRTATVPLFVTEALLAGPAMTGIALAVFAASNALCLPLAGRASDRWGRRPAMVLGASLSAAALLVLAFTTALPVMFVAMVIGGAGASLQVVGPAAVAGDFAGGRKGSVLAAFQMAGDVGVIIGPVLVNFTVDQLGFSAGFLLSAGIAVLAALFALLSRERRPRAA</sequence>
<evidence type="ECO:0000256" key="2">
    <source>
        <dbReference type="ARBA" id="ARBA00007520"/>
    </source>
</evidence>
<dbReference type="InterPro" id="IPR005829">
    <property type="entry name" value="Sugar_transporter_CS"/>
</dbReference>
<dbReference type="EMBL" id="CP047156">
    <property type="protein sequence ID" value="QHB99154.1"/>
    <property type="molecule type" value="Genomic_DNA"/>
</dbReference>
<name>A0A7L4YI61_9ACTN</name>
<proteinExistence type="inferred from homology"/>
<evidence type="ECO:0000313" key="9">
    <source>
        <dbReference type="EMBL" id="QHB99154.1"/>
    </source>
</evidence>
<dbReference type="CDD" id="cd17325">
    <property type="entry name" value="MFS_MdtG_SLC18_like"/>
    <property type="match status" value="1"/>
</dbReference>
<evidence type="ECO:0000256" key="4">
    <source>
        <dbReference type="ARBA" id="ARBA00022692"/>
    </source>
</evidence>
<evidence type="ECO:0000256" key="7">
    <source>
        <dbReference type="SAM" id="Phobius"/>
    </source>
</evidence>
<dbReference type="AlphaFoldDB" id="A0A7L4YI61"/>
<feature type="transmembrane region" description="Helical" evidence="7">
    <location>
        <begin position="168"/>
        <end position="186"/>
    </location>
</feature>
<dbReference type="InterPro" id="IPR036259">
    <property type="entry name" value="MFS_trans_sf"/>
</dbReference>
<dbReference type="InterPro" id="IPR050930">
    <property type="entry name" value="MFS_Vesicular_Transporter"/>
</dbReference>
<feature type="transmembrane region" description="Helical" evidence="7">
    <location>
        <begin position="138"/>
        <end position="156"/>
    </location>
</feature>
<keyword evidence="4 7" id="KW-0812">Transmembrane</keyword>
<dbReference type="PANTHER" id="PTHR23506:SF23">
    <property type="entry name" value="GH10249P"/>
    <property type="match status" value="1"/>
</dbReference>
<dbReference type="PRINTS" id="PR01035">
    <property type="entry name" value="TCRTETA"/>
</dbReference>
<evidence type="ECO:0000256" key="5">
    <source>
        <dbReference type="ARBA" id="ARBA00022989"/>
    </source>
</evidence>
<feature type="domain" description="Major facilitator superfamily (MFS) profile" evidence="8">
    <location>
        <begin position="13"/>
        <end position="396"/>
    </location>
</feature>
<feature type="transmembrane region" description="Helical" evidence="7">
    <location>
        <begin position="104"/>
        <end position="126"/>
    </location>
</feature>
<dbReference type="PROSITE" id="PS50850">
    <property type="entry name" value="MFS"/>
    <property type="match status" value="1"/>
</dbReference>
<dbReference type="InterPro" id="IPR011701">
    <property type="entry name" value="MFS"/>
</dbReference>